<proteinExistence type="predicted"/>
<evidence type="ECO:0000313" key="1">
    <source>
        <dbReference type="EMBL" id="DAG03710.1"/>
    </source>
</evidence>
<accession>A0A8S5VAH8</accession>
<dbReference type="EMBL" id="BK016234">
    <property type="protein sequence ID" value="DAG03710.1"/>
    <property type="molecule type" value="Genomic_DNA"/>
</dbReference>
<organism evidence="1">
    <name type="scientific">Siphoviridae sp. ct6bU4</name>
    <dbReference type="NCBI Taxonomy" id="2825344"/>
    <lineage>
        <taxon>Viruses</taxon>
        <taxon>Duplodnaviria</taxon>
        <taxon>Heunggongvirae</taxon>
        <taxon>Uroviricota</taxon>
        <taxon>Caudoviricetes</taxon>
    </lineage>
</organism>
<reference evidence="1" key="1">
    <citation type="journal article" date="2021" name="Proc. Natl. Acad. Sci. U.S.A.">
        <title>A Catalog of Tens of Thousands of Viruses from Human Metagenomes Reveals Hidden Associations with Chronic Diseases.</title>
        <authorList>
            <person name="Tisza M.J."/>
            <person name="Buck C.B."/>
        </authorList>
    </citation>
    <scope>NUCLEOTIDE SEQUENCE</scope>
    <source>
        <strain evidence="1">Ct6bU4</strain>
    </source>
</reference>
<sequence length="99" mass="11069">MHVQGISGLHLLRPGNTPILKILFQAIILPCQGNKHILRGNISRGKPLSPSERLTNSRLHIAINQVASFSHSFSSYTRAGARKHGFFRLSRIEQKYQGP</sequence>
<protein>
    <submittedName>
        <fullName evidence="1">Uncharacterized protein</fullName>
    </submittedName>
</protein>
<name>A0A8S5VAH8_9CAUD</name>